<evidence type="ECO:0000313" key="2">
    <source>
        <dbReference type="Proteomes" id="UP000005954"/>
    </source>
</evidence>
<dbReference type="STRING" id="89187.ISM_08135"/>
<name>A3SLL9_ROSNI</name>
<dbReference type="EMBL" id="AALY01000001">
    <property type="protein sequence ID" value="EAP78250.1"/>
    <property type="molecule type" value="Genomic_DNA"/>
</dbReference>
<dbReference type="AlphaFoldDB" id="A3SLL9"/>
<proteinExistence type="predicted"/>
<dbReference type="HOGENOM" id="CLU_1353783_0_0_5"/>
<protein>
    <submittedName>
        <fullName evidence="1">Uncharacterized protein</fullName>
    </submittedName>
</protein>
<organism evidence="1 2">
    <name type="scientific">Roseovarius nubinhibens (strain ATCC BAA-591 / DSM 15170 / ISM)</name>
    <dbReference type="NCBI Taxonomy" id="89187"/>
    <lineage>
        <taxon>Bacteria</taxon>
        <taxon>Pseudomonadati</taxon>
        <taxon>Pseudomonadota</taxon>
        <taxon>Alphaproteobacteria</taxon>
        <taxon>Rhodobacterales</taxon>
        <taxon>Roseobacteraceae</taxon>
        <taxon>Roseovarius</taxon>
    </lineage>
</organism>
<evidence type="ECO:0000313" key="1">
    <source>
        <dbReference type="EMBL" id="EAP78250.1"/>
    </source>
</evidence>
<sequence length="202" mass="22976">MFTEKGFLSEKYPPDRVLLQLSLDIHFKPTQAGGWTFEVSDEAAAKLWSMNETSLGARQLCREISACFLFEGRELPEPLRVFSYLFMSGLLKDPPAQRRKETWFRNQFLICITWKVANEFDLRLSSGDATRIKNSACDAVVEGLALNGYHLSDGAIRHLLHSKKPADVRLREETQYLIGEATRIKMSRPDIAATWTKPPKAV</sequence>
<reference evidence="1 2" key="1">
    <citation type="submission" date="2005-12" db="EMBL/GenBank/DDBJ databases">
        <authorList>
            <person name="Moran M.A."/>
            <person name="Ferriera S."/>
            <person name="Johnson J."/>
            <person name="Kravitz S."/>
            <person name="Halpern A."/>
            <person name="Remington K."/>
            <person name="Beeson K."/>
            <person name="Tran B."/>
            <person name="Rogers Y.-H."/>
            <person name="Friedman R."/>
            <person name="Venter J.C."/>
        </authorList>
    </citation>
    <scope>NUCLEOTIDE SEQUENCE [LARGE SCALE GENOMIC DNA]</scope>
    <source>
        <strain evidence="2">ATCC BAA-591 / DSM 15170 / ISM</strain>
    </source>
</reference>
<gene>
    <name evidence="1" type="ORF">ISM_08135</name>
</gene>
<keyword evidence="2" id="KW-1185">Reference proteome</keyword>
<accession>A3SLL9</accession>
<comment type="caution">
    <text evidence="1">The sequence shown here is derived from an EMBL/GenBank/DDBJ whole genome shotgun (WGS) entry which is preliminary data.</text>
</comment>
<dbReference type="Proteomes" id="UP000005954">
    <property type="component" value="Unassembled WGS sequence"/>
</dbReference>